<dbReference type="PANTHER" id="PTHR35369">
    <property type="entry name" value="BLR3025 PROTEIN-RELATED"/>
    <property type="match status" value="1"/>
</dbReference>
<dbReference type="OrthoDB" id="625722at2"/>
<dbReference type="SUPFAM" id="SSF56672">
    <property type="entry name" value="DNA/RNA polymerases"/>
    <property type="match status" value="1"/>
</dbReference>
<dbReference type="GO" id="GO:0006281">
    <property type="term" value="P:DNA repair"/>
    <property type="evidence" value="ECO:0007669"/>
    <property type="project" value="InterPro"/>
</dbReference>
<dbReference type="Pfam" id="PF00817">
    <property type="entry name" value="IMS"/>
    <property type="match status" value="1"/>
</dbReference>
<evidence type="ECO:0000256" key="1">
    <source>
        <dbReference type="ARBA" id="ARBA00010945"/>
    </source>
</evidence>
<evidence type="ECO:0000259" key="3">
    <source>
        <dbReference type="Pfam" id="PF00817"/>
    </source>
</evidence>
<comment type="caution">
    <text evidence="4">The sequence shown here is derived from an EMBL/GenBank/DDBJ whole genome shotgun (WGS) entry which is preliminary data.</text>
</comment>
<dbReference type="PANTHER" id="PTHR35369:SF2">
    <property type="entry name" value="BLR3025 PROTEIN"/>
    <property type="match status" value="1"/>
</dbReference>
<dbReference type="Proteomes" id="UP000240912">
    <property type="component" value="Unassembled WGS sequence"/>
</dbReference>
<keyword evidence="5" id="KW-1185">Reference proteome</keyword>
<evidence type="ECO:0000313" key="5">
    <source>
        <dbReference type="Proteomes" id="UP000240912"/>
    </source>
</evidence>
<proteinExistence type="inferred from homology"/>
<evidence type="ECO:0000313" key="4">
    <source>
        <dbReference type="EMBL" id="PST82857.1"/>
    </source>
</evidence>
<dbReference type="InterPro" id="IPR001126">
    <property type="entry name" value="UmuC"/>
</dbReference>
<dbReference type="InterPro" id="IPR043128">
    <property type="entry name" value="Rev_trsase/Diguanyl_cyclase"/>
</dbReference>
<feature type="domain" description="UmuC" evidence="3">
    <location>
        <begin position="20"/>
        <end position="152"/>
    </location>
</feature>
<gene>
    <name evidence="4" type="ORF">C7T94_09470</name>
</gene>
<evidence type="ECO:0000256" key="2">
    <source>
        <dbReference type="ARBA" id="ARBA00022763"/>
    </source>
</evidence>
<dbReference type="InterPro" id="IPR050356">
    <property type="entry name" value="SulA_CellDiv_inhibitor"/>
</dbReference>
<dbReference type="GO" id="GO:0016740">
    <property type="term" value="F:transferase activity"/>
    <property type="evidence" value="ECO:0007669"/>
    <property type="project" value="UniProtKB-KW"/>
</dbReference>
<dbReference type="AlphaFoldDB" id="A0A2T3HK88"/>
<dbReference type="Gene3D" id="3.30.70.270">
    <property type="match status" value="1"/>
</dbReference>
<sequence>MQKRYLSLWFPYLMPDWYCMRRPDLRGTAFAFANLIRGRKIVTMISAAAADRGIAAKMTVADARALVPDLGVFDEQPGREARLLKALGRWCIRYSPLVATDPADGLFLDISGCSHLWGGEAAYLNDLLKRLRAPGYTVYGAIADTPGAAWAVARFGTPDHNIVKNGAQAKVLVELPAAALRLEKPLLERLSKLGLAKIGSFINMPRSVLRRRFGEGLLERLAQALGQQQEYLDPVVIPEPFQERLPCLEPIRTAAGIEIAIKRLLESLCTQLAAEGAGLRKGLLTMFRVDGKSIRTTIGTNQPVQHQGHLFKLFELKIPAIAPGMGIELFILEATRTEKMPIHLETLWKGGTAAEDAEITLLLDRIACRVGPGRIHRYVPDEHFWPERSLRLAASLTEKPELSWPLHRPRPTQLLTVPEKIEVTAPIPDYPPMLFRYQGKTHEICKADGPERIEREWWLDHGEHRDYYQVEDREGRRYWLFRSGHYKGDSRNQWFIHGFFA</sequence>
<dbReference type="RefSeq" id="WP_107215115.1">
    <property type="nucleotide sequence ID" value="NZ_KZ686269.1"/>
</dbReference>
<name>A0A2T3HK88_9SPHI</name>
<keyword evidence="2" id="KW-0227">DNA damage</keyword>
<accession>A0A2T3HK88</accession>
<dbReference type="EMBL" id="PYLS01000005">
    <property type="protein sequence ID" value="PST82857.1"/>
    <property type="molecule type" value="Genomic_DNA"/>
</dbReference>
<dbReference type="InterPro" id="IPR043502">
    <property type="entry name" value="DNA/RNA_pol_sf"/>
</dbReference>
<dbReference type="Gene3D" id="3.40.1170.60">
    <property type="match status" value="1"/>
</dbReference>
<dbReference type="CDD" id="cd03468">
    <property type="entry name" value="PolY_like"/>
    <property type="match status" value="1"/>
</dbReference>
<comment type="similarity">
    <text evidence="1">Belongs to the DNA polymerase type-Y family.</text>
</comment>
<organism evidence="4 5">
    <name type="scientific">Pedobacter yulinensis</name>
    <dbReference type="NCBI Taxonomy" id="2126353"/>
    <lineage>
        <taxon>Bacteria</taxon>
        <taxon>Pseudomonadati</taxon>
        <taxon>Bacteroidota</taxon>
        <taxon>Sphingobacteriia</taxon>
        <taxon>Sphingobacteriales</taxon>
        <taxon>Sphingobacteriaceae</taxon>
        <taxon>Pedobacter</taxon>
    </lineage>
</organism>
<reference evidence="4 5" key="1">
    <citation type="submission" date="2018-03" db="EMBL/GenBank/DDBJ databases">
        <authorList>
            <person name="Keele B.F."/>
        </authorList>
    </citation>
    <scope>NUCLEOTIDE SEQUENCE [LARGE SCALE GENOMIC DNA]</scope>
    <source>
        <strain evidence="4 5">YL28-9</strain>
    </source>
</reference>
<protein>
    <submittedName>
        <fullName evidence="4">Nucleotidyltransferase</fullName>
    </submittedName>
</protein>
<keyword evidence="4" id="KW-0808">Transferase</keyword>